<keyword evidence="3" id="KW-1185">Reference proteome</keyword>
<evidence type="ECO:0000256" key="1">
    <source>
        <dbReference type="SAM" id="Coils"/>
    </source>
</evidence>
<reference evidence="2 3" key="1">
    <citation type="submission" date="2013-02" db="EMBL/GenBank/DDBJ databases">
        <title>The Genome Sequence of Acinetobacter sp. NIPH 1859.</title>
        <authorList>
            <consortium name="The Broad Institute Genome Sequencing Platform"/>
            <consortium name="The Broad Institute Genome Sequencing Center for Infectious Disease"/>
            <person name="Cerqueira G."/>
            <person name="Feldgarden M."/>
            <person name="Courvalin P."/>
            <person name="Perichon B."/>
            <person name="Grillot-Courvalin C."/>
            <person name="Clermont D."/>
            <person name="Rocha E."/>
            <person name="Yoon E.-J."/>
            <person name="Nemec A."/>
            <person name="Walker B."/>
            <person name="Young S.K."/>
            <person name="Zeng Q."/>
            <person name="Gargeya S."/>
            <person name="Fitzgerald M."/>
            <person name="Haas B."/>
            <person name="Abouelleil A."/>
            <person name="Alvarado L."/>
            <person name="Arachchi H.M."/>
            <person name="Berlin A.M."/>
            <person name="Chapman S.B."/>
            <person name="Dewar J."/>
            <person name="Goldberg J."/>
            <person name="Griggs A."/>
            <person name="Gujja S."/>
            <person name="Hansen M."/>
            <person name="Howarth C."/>
            <person name="Imamovic A."/>
            <person name="Larimer J."/>
            <person name="McCowan C."/>
            <person name="Murphy C."/>
            <person name="Neiman D."/>
            <person name="Pearson M."/>
            <person name="Priest M."/>
            <person name="Roberts A."/>
            <person name="Saif S."/>
            <person name="Shea T."/>
            <person name="Sisk P."/>
            <person name="Sykes S."/>
            <person name="Wortman J."/>
            <person name="Nusbaum C."/>
            <person name="Birren B."/>
        </authorList>
    </citation>
    <scope>NUCLEOTIDE SEQUENCE [LARGE SCALE GENOMIC DNA]</scope>
    <source>
        <strain evidence="2 3">NIPH 1859</strain>
    </source>
</reference>
<accession>N9R1W0</accession>
<organism evidence="2 3">
    <name type="scientific">Acinetobacter colistiniresistens</name>
    <dbReference type="NCBI Taxonomy" id="280145"/>
    <lineage>
        <taxon>Bacteria</taxon>
        <taxon>Pseudomonadati</taxon>
        <taxon>Pseudomonadota</taxon>
        <taxon>Gammaproteobacteria</taxon>
        <taxon>Moraxellales</taxon>
        <taxon>Moraxellaceae</taxon>
        <taxon>Acinetobacter</taxon>
    </lineage>
</organism>
<dbReference type="EMBL" id="APRZ01000006">
    <property type="protein sequence ID" value="ENX36331.1"/>
    <property type="molecule type" value="Genomic_DNA"/>
</dbReference>
<keyword evidence="1" id="KW-0175">Coiled coil</keyword>
<name>N9R1W0_9GAMM</name>
<dbReference type="RefSeq" id="WP_005269892.1">
    <property type="nucleotide sequence ID" value="NZ_KB850193.1"/>
</dbReference>
<dbReference type="PATRIC" id="fig|1217695.3.peg.477"/>
<dbReference type="Proteomes" id="UP000013009">
    <property type="component" value="Unassembled WGS sequence"/>
</dbReference>
<feature type="coiled-coil region" evidence="1">
    <location>
        <begin position="720"/>
        <end position="769"/>
    </location>
</feature>
<dbReference type="OrthoDB" id="6576970at2"/>
<evidence type="ECO:0000313" key="2">
    <source>
        <dbReference type="EMBL" id="ENX36331.1"/>
    </source>
</evidence>
<feature type="coiled-coil region" evidence="1">
    <location>
        <begin position="620"/>
        <end position="662"/>
    </location>
</feature>
<protein>
    <submittedName>
        <fullName evidence="2">Uncharacterized protein</fullName>
    </submittedName>
</protein>
<gene>
    <name evidence="2" type="ORF">F889_00493</name>
</gene>
<proteinExistence type="predicted"/>
<dbReference type="AlphaFoldDB" id="N9R1W0"/>
<sequence length="1061" mass="118651">MKQQCIQAVQKAIGRKLNVKEVQDIEKKIIDAKKQLARKDRNKWQQMTENDRMLEAAKIVGQDALNEVRRKNLILAQDILTQNKNLTLLQDQNHKLPISERLDRMVANHGDMSGIQSLDSKAHAIASLYRGELVDLFTNIKGALGLYTDKDMINKVAREMFKENTGDATARNIATKMQDVFENMRTRFNRSGGDIGKLDDWGLPQTHSAEKLLVAGKQAWVDFAMERINRDKYVNEDGSLYSDSQIRELLDYSFQSIATNGANKLEVGRQNTGGGSSKVTNKHSEGRVLHFKDADSWLDYQAEFGGMPFVDLIEAHVVGMSKDIALVENLGSNPKNAMRILMDSARKLESEQGTTPKETDKTLNRAQAMFDEFMGANRPESEVIANIGLGYRSLNVASMLGGTTLSSVTDQAMTAKTASVHGIAYRKIFGELITNLNPANKADRELAHSLGLATQEMLGSVARWSDDGLTAVHGKAAKFATVSNSIATTVLRASGLNALTAANKIAFSKMLMDKYGRMTRDKDWAHLDPNDRMLLEGGGIGERDWQVWQLAKPVEDYSGNQLMTARSIYEIPDNQLLSVMDSDVKTLMDDINSQIKSLDDANAIDAKRIANKAQRNDDLKNQLTQRLADYSNKKDAKAQAEKQALQDRIDLLEAQKDFAAAQSDLNTYLQTEKQANRIQDFLQQVEEGRHSDKAANDVRNNIERNARQFGNNAESLGYRLGNAERRMVEIRANMRRVESEANKAIKRKYQDLDKKINQIDDDFSQYQSKLEERQLRRQKVIDRISDGIDENKKNLASKIRDEVATKLHTHILDEQSFAVLEASLRERTLMQVGKRGSVMGEIVRSVLQFKSFPMALLMKHGSRVMSQNTMSSKAWYAGTLLGMTTLLGGLVIQLKELANGNDPSVMWDSDDHKKTLDFFKRSFVAGGGLPILGDILVAGMDTSGRDTADFLSGPFGSDLKTLLSVTVGNATQLANGTETNAGNEIFKAIKSKIPAQNLWYLKAIMNRMIFDGIQDTIAPGYREKLQRKAERMHNRTNWLGDFELNGGFSEARAPDFERVVQ</sequence>
<dbReference type="HOGENOM" id="CLU_010943_0_0_6"/>
<comment type="caution">
    <text evidence="2">The sequence shown here is derived from an EMBL/GenBank/DDBJ whole genome shotgun (WGS) entry which is preliminary data.</text>
</comment>
<evidence type="ECO:0000313" key="3">
    <source>
        <dbReference type="Proteomes" id="UP000013009"/>
    </source>
</evidence>